<accession>A0A7R8CDL2</accession>
<protein>
    <submittedName>
        <fullName evidence="2">(salmon louse) hypothetical protein</fullName>
    </submittedName>
</protein>
<dbReference type="EMBL" id="HG994580">
    <property type="protein sequence ID" value="CAF2781966.1"/>
    <property type="molecule type" value="Genomic_DNA"/>
</dbReference>
<dbReference type="PANTHER" id="PTHR14633:SF3">
    <property type="entry name" value="LITTLE ELONGATION COMPLEX SUBUNIT 2"/>
    <property type="match status" value="1"/>
</dbReference>
<dbReference type="GO" id="GO:0042795">
    <property type="term" value="P:snRNA transcription by RNA polymerase II"/>
    <property type="evidence" value="ECO:0007669"/>
    <property type="project" value="TreeGrafter"/>
</dbReference>
<proteinExistence type="predicted"/>
<dbReference type="GO" id="GO:0045945">
    <property type="term" value="P:positive regulation of transcription by RNA polymerase III"/>
    <property type="evidence" value="ECO:0007669"/>
    <property type="project" value="TreeGrafter"/>
</dbReference>
<dbReference type="OrthoDB" id="6288737at2759"/>
<feature type="region of interest" description="Disordered" evidence="1">
    <location>
        <begin position="290"/>
        <end position="362"/>
    </location>
</feature>
<dbReference type="Proteomes" id="UP000675881">
    <property type="component" value="Chromosome 1"/>
</dbReference>
<feature type="compositionally biased region" description="Polar residues" evidence="1">
    <location>
        <begin position="336"/>
        <end position="348"/>
    </location>
</feature>
<feature type="compositionally biased region" description="Basic residues" evidence="1">
    <location>
        <begin position="526"/>
        <end position="541"/>
    </location>
</feature>
<name>A0A7R8CDL2_LEPSM</name>
<dbReference type="PANTHER" id="PTHR14633">
    <property type="entry name" value="LITTLE ELONGATION COMPLEX SUBUNIT 2"/>
    <property type="match status" value="1"/>
</dbReference>
<evidence type="ECO:0000313" key="3">
    <source>
        <dbReference type="Proteomes" id="UP000675881"/>
    </source>
</evidence>
<dbReference type="AlphaFoldDB" id="A0A7R8CDL2"/>
<organism evidence="2 3">
    <name type="scientific">Lepeophtheirus salmonis</name>
    <name type="common">Salmon louse</name>
    <name type="synonym">Caligus salmonis</name>
    <dbReference type="NCBI Taxonomy" id="72036"/>
    <lineage>
        <taxon>Eukaryota</taxon>
        <taxon>Metazoa</taxon>
        <taxon>Ecdysozoa</taxon>
        <taxon>Arthropoda</taxon>
        <taxon>Crustacea</taxon>
        <taxon>Multicrustacea</taxon>
        <taxon>Hexanauplia</taxon>
        <taxon>Copepoda</taxon>
        <taxon>Siphonostomatoida</taxon>
        <taxon>Caligidae</taxon>
        <taxon>Lepeophtheirus</taxon>
    </lineage>
</organism>
<feature type="compositionally biased region" description="Polar residues" evidence="1">
    <location>
        <begin position="316"/>
        <end position="327"/>
    </location>
</feature>
<reference evidence="2" key="1">
    <citation type="submission" date="2021-02" db="EMBL/GenBank/DDBJ databases">
        <authorList>
            <person name="Bekaert M."/>
        </authorList>
    </citation>
    <scope>NUCLEOTIDE SEQUENCE</scope>
    <source>
        <strain evidence="2">IoA-00</strain>
    </source>
</reference>
<dbReference type="GO" id="GO:0042796">
    <property type="term" value="P:snRNA transcription by RNA polymerase III"/>
    <property type="evidence" value="ECO:0007669"/>
    <property type="project" value="TreeGrafter"/>
</dbReference>
<gene>
    <name evidence="2" type="ORF">LSAA_1853</name>
</gene>
<feature type="region of interest" description="Disordered" evidence="1">
    <location>
        <begin position="511"/>
        <end position="549"/>
    </location>
</feature>
<sequence>MSQNDGLDPHKKTVNCDKSTDYALQYFENIPEWKNPVKVPPREMPWICPEREENQCWNKLSFAAKYVNYEMSPRFIDLDDPFVVQKCNEIRKGQDIFQTIQPKNVPVKKDMNEMDDFLDEYGNIKEKGDSIQSPWKDLDSEQKIIDKAISHAAEPRKSYLNVEEQKNYLPLYIQFWEKRHSVNQSNCLDRRNYSLFSHYIETVRNEQIEFSNFVKNVWYETDHVKKLVVRDDVRKFVDDYFENQIKDILGKLPHFYNNTNKFIRCSPSNPLEEFDLVLENSLLILGAQSKRNSDTTHSGGENDNDDIFGDTDHTLTESFGENLSQLDGNDDELDNQHNNSNSNPSINAESKKPANEVNPSQKDTLDLGSILESQKNAHKCTEDVKKPSLRITSQFLFDAQSMVSDLQGKKKNNKFPEVMTISTKLDNQWNYGAEVATKSERAKDWMSNFIRPGSINCRLRVQTKDPNLDLNSRLNLEEYKIDKPLSSKGIPWIPLDFSIVTSWHKKNNRVPGLFEPDSNFKSPSINRKRKRGGGGRGRGRGIKTAQLKN</sequence>
<evidence type="ECO:0000256" key="1">
    <source>
        <dbReference type="SAM" id="MobiDB-lite"/>
    </source>
</evidence>
<keyword evidence="3" id="KW-1185">Reference proteome</keyword>
<evidence type="ECO:0000313" key="2">
    <source>
        <dbReference type="EMBL" id="CAF2781966.1"/>
    </source>
</evidence>